<accession>A0A815TIS2</accession>
<keyword evidence="4" id="KW-0456">Lyase</keyword>
<evidence type="ECO:0000313" key="9">
    <source>
        <dbReference type="EMBL" id="CAF4211625.1"/>
    </source>
</evidence>
<evidence type="ECO:0000313" key="6">
    <source>
        <dbReference type="EMBL" id="CAF1333160.1"/>
    </source>
</evidence>
<comment type="caution">
    <text evidence="7">The sequence shown here is derived from an EMBL/GenBank/DDBJ whole genome shotgun (WGS) entry which is preliminary data.</text>
</comment>
<dbReference type="Proteomes" id="UP000663881">
    <property type="component" value="Unassembled WGS sequence"/>
</dbReference>
<name>A0A815TIS2_9BILA</name>
<dbReference type="EMBL" id="CAJOAY010009846">
    <property type="protein sequence ID" value="CAF4211625.1"/>
    <property type="molecule type" value="Genomic_DNA"/>
</dbReference>
<evidence type="ECO:0000313" key="7">
    <source>
        <dbReference type="EMBL" id="CAF1503571.1"/>
    </source>
</evidence>
<dbReference type="SUPFAM" id="SSF51316">
    <property type="entry name" value="Mss4-like"/>
    <property type="match status" value="1"/>
</dbReference>
<keyword evidence="3" id="KW-0862">Zinc</keyword>
<dbReference type="PANTHER" id="PTHR33337:SF31">
    <property type="entry name" value="DUF636 DOMAIN PROTEIN (AFU_ORTHOLOGUE AFUA_2G12650)"/>
    <property type="match status" value="1"/>
</dbReference>
<organism evidence="7 10">
    <name type="scientific">Adineta steineri</name>
    <dbReference type="NCBI Taxonomy" id="433720"/>
    <lineage>
        <taxon>Eukaryota</taxon>
        <taxon>Metazoa</taxon>
        <taxon>Spiralia</taxon>
        <taxon>Gnathifera</taxon>
        <taxon>Rotifera</taxon>
        <taxon>Eurotatoria</taxon>
        <taxon>Bdelloidea</taxon>
        <taxon>Adinetida</taxon>
        <taxon>Adinetidae</taxon>
        <taxon>Adineta</taxon>
    </lineage>
</organism>
<gene>
    <name evidence="6" type="ORF">IZO911_LOCUS35804</name>
    <name evidence="8" type="ORF">KXQ929_LOCUS29510</name>
    <name evidence="9" type="ORF">OKA104_LOCUS41550</name>
    <name evidence="7" type="ORF">VCS650_LOCUS42384</name>
</gene>
<dbReference type="EMBL" id="CAJNON010002207">
    <property type="protein sequence ID" value="CAF1503571.1"/>
    <property type="molecule type" value="Genomic_DNA"/>
</dbReference>
<dbReference type="PROSITE" id="PS51891">
    <property type="entry name" value="CENP_V_GFA"/>
    <property type="match status" value="1"/>
</dbReference>
<dbReference type="GO" id="GO:0046872">
    <property type="term" value="F:metal ion binding"/>
    <property type="evidence" value="ECO:0007669"/>
    <property type="project" value="UniProtKB-KW"/>
</dbReference>
<keyword evidence="2" id="KW-0479">Metal-binding</keyword>
<evidence type="ECO:0000256" key="2">
    <source>
        <dbReference type="ARBA" id="ARBA00022723"/>
    </source>
</evidence>
<dbReference type="Proteomes" id="UP000663891">
    <property type="component" value="Unassembled WGS sequence"/>
</dbReference>
<reference evidence="7" key="1">
    <citation type="submission" date="2021-02" db="EMBL/GenBank/DDBJ databases">
        <authorList>
            <person name="Nowell W R."/>
        </authorList>
    </citation>
    <scope>NUCLEOTIDE SEQUENCE</scope>
</reference>
<feature type="domain" description="CENP-V/GFA" evidence="5">
    <location>
        <begin position="4"/>
        <end position="128"/>
    </location>
</feature>
<evidence type="ECO:0000256" key="1">
    <source>
        <dbReference type="ARBA" id="ARBA00005495"/>
    </source>
</evidence>
<dbReference type="GO" id="GO:0016846">
    <property type="term" value="F:carbon-sulfur lyase activity"/>
    <property type="evidence" value="ECO:0007669"/>
    <property type="project" value="InterPro"/>
</dbReference>
<proteinExistence type="inferred from homology"/>
<dbReference type="Proteomes" id="UP000663860">
    <property type="component" value="Unassembled WGS sequence"/>
</dbReference>
<dbReference type="InterPro" id="IPR006913">
    <property type="entry name" value="CENP-V/GFA"/>
</dbReference>
<evidence type="ECO:0000313" key="10">
    <source>
        <dbReference type="Proteomes" id="UP000663891"/>
    </source>
</evidence>
<evidence type="ECO:0000256" key="4">
    <source>
        <dbReference type="ARBA" id="ARBA00023239"/>
    </source>
</evidence>
<dbReference type="Gene3D" id="3.90.1590.10">
    <property type="entry name" value="glutathione-dependent formaldehyde- activating enzyme (gfa)"/>
    <property type="match status" value="1"/>
</dbReference>
<sequence length="139" mass="14812">MNSITGECLCGQISVSVTREAFYAGDNTCLCHCKNCRQCGGALASIAAVVPDSAVKITGQPKIYMDTNTTSGAAVQRAFCSNCGCPIYTVPPSLPGCKVIKLGLFDEIPQPSMELFCKRRPTWNKPIDGAKQFNTSPGK</sequence>
<evidence type="ECO:0000313" key="8">
    <source>
        <dbReference type="EMBL" id="CAF4018170.1"/>
    </source>
</evidence>
<dbReference type="EMBL" id="CAJOBB010003065">
    <property type="protein sequence ID" value="CAF4018170.1"/>
    <property type="molecule type" value="Genomic_DNA"/>
</dbReference>
<evidence type="ECO:0000256" key="3">
    <source>
        <dbReference type="ARBA" id="ARBA00022833"/>
    </source>
</evidence>
<dbReference type="AlphaFoldDB" id="A0A815TIS2"/>
<dbReference type="PANTHER" id="PTHR33337">
    <property type="entry name" value="GFA DOMAIN-CONTAINING PROTEIN"/>
    <property type="match status" value="1"/>
</dbReference>
<comment type="similarity">
    <text evidence="1">Belongs to the Gfa family.</text>
</comment>
<dbReference type="Proteomes" id="UP000663868">
    <property type="component" value="Unassembled WGS sequence"/>
</dbReference>
<evidence type="ECO:0000259" key="5">
    <source>
        <dbReference type="PROSITE" id="PS51891"/>
    </source>
</evidence>
<dbReference type="InterPro" id="IPR011057">
    <property type="entry name" value="Mss4-like_sf"/>
</dbReference>
<dbReference type="Pfam" id="PF04828">
    <property type="entry name" value="GFA"/>
    <property type="match status" value="1"/>
</dbReference>
<dbReference type="OrthoDB" id="9985472at2759"/>
<dbReference type="EMBL" id="CAJNOE010000784">
    <property type="protein sequence ID" value="CAF1333160.1"/>
    <property type="molecule type" value="Genomic_DNA"/>
</dbReference>
<protein>
    <recommendedName>
        <fullName evidence="5">CENP-V/GFA domain-containing protein</fullName>
    </recommendedName>
</protein>